<dbReference type="PROSITE" id="PS51257">
    <property type="entry name" value="PROKAR_LIPOPROTEIN"/>
    <property type="match status" value="1"/>
</dbReference>
<dbReference type="SMART" id="SM00155">
    <property type="entry name" value="PLDc"/>
    <property type="match status" value="2"/>
</dbReference>
<sequence length="464" mass="53199">MEIMKKSNIIYIILLIMIMGCTRVPKGTSIKGTPYYTEKVDFLKDMTYMKDGERHVEQEILDYALDIIDSAEDFIVVDMFLYNSIYDKDKEFPEITKKVTEKLIEKKKEGLEVYLITDEINTFYKVYDIWEFQVLRKAGIKIIETDMTKVRDSNITYSILWRTVFKWFGTGGIGWVKNPFSEDAPKVTVRGYLKLLNLKANHRKVVVSEKKALVASMNFHDASGYHSNIGFGVEGPVIKEILTSEIDVASFSGEDISLEIQNPEVKGGEIKVALLTEKMIGENIENLIKASESGDEIKIGIFYLGDRRIIRELINAGERGVKIKIILDANIEAFGRHKNGIPNRLVAWELTKKGGENIEVRWYKTSGEQFHSKFIISNKKDEVAIIGGSANFTKRNIQGYNLETDLMLEASKKNELSLAVNVYFDNMWGNIGGEYTLPYEEKADESYVKYFLYRFQEFSGWSTF</sequence>
<dbReference type="HOGENOM" id="CLU_044580_0_0_0"/>
<dbReference type="EC" id="3.1.4.4" evidence="3"/>
<dbReference type="GO" id="GO:0004630">
    <property type="term" value="F:phospholipase D activity"/>
    <property type="evidence" value="ECO:0007669"/>
    <property type="project" value="UniProtKB-EC"/>
</dbReference>
<dbReference type="AlphaFoldDB" id="E3HCE5"/>
<dbReference type="GO" id="GO:0016891">
    <property type="term" value="F:RNA endonuclease activity producing 5'-phosphomonoesters, hydrolytic mechanism"/>
    <property type="evidence" value="ECO:0007669"/>
    <property type="project" value="TreeGrafter"/>
</dbReference>
<evidence type="ECO:0000256" key="6">
    <source>
        <dbReference type="ARBA" id="ARBA00023098"/>
    </source>
</evidence>
<dbReference type="GO" id="GO:0016042">
    <property type="term" value="P:lipid catabolic process"/>
    <property type="evidence" value="ECO:0007669"/>
    <property type="project" value="UniProtKB-KW"/>
</dbReference>
<evidence type="ECO:0000313" key="8">
    <source>
        <dbReference type="EMBL" id="ADO84405.1"/>
    </source>
</evidence>
<dbReference type="Gene3D" id="3.30.870.10">
    <property type="entry name" value="Endonuclease Chain A"/>
    <property type="match status" value="2"/>
</dbReference>
<evidence type="ECO:0000259" key="7">
    <source>
        <dbReference type="SMART" id="SM00155"/>
    </source>
</evidence>
<feature type="domain" description="PLD phosphodiesterase" evidence="7">
    <location>
        <begin position="197"/>
        <end position="223"/>
    </location>
</feature>
<dbReference type="InterPro" id="IPR051406">
    <property type="entry name" value="PLD_domain"/>
</dbReference>
<feature type="domain" description="PLD phosphodiesterase" evidence="7">
    <location>
        <begin position="366"/>
        <end position="396"/>
    </location>
</feature>
<comment type="catalytic activity">
    <reaction evidence="1">
        <text>a 1,2-diacyl-sn-glycero-3-phosphocholine + H2O = a 1,2-diacyl-sn-glycero-3-phosphate + choline + H(+)</text>
        <dbReference type="Rhea" id="RHEA:14445"/>
        <dbReference type="ChEBI" id="CHEBI:15354"/>
        <dbReference type="ChEBI" id="CHEBI:15377"/>
        <dbReference type="ChEBI" id="CHEBI:15378"/>
        <dbReference type="ChEBI" id="CHEBI:57643"/>
        <dbReference type="ChEBI" id="CHEBI:58608"/>
        <dbReference type="EC" id="3.1.4.4"/>
    </reaction>
</comment>
<keyword evidence="4" id="KW-0378">Hydrolase</keyword>
<dbReference type="InterPro" id="IPR025202">
    <property type="entry name" value="PLD-like_dom"/>
</dbReference>
<evidence type="ECO:0000256" key="4">
    <source>
        <dbReference type="ARBA" id="ARBA00022801"/>
    </source>
</evidence>
<keyword evidence="9" id="KW-1185">Reference proteome</keyword>
<proteinExistence type="inferred from homology"/>
<keyword evidence="5" id="KW-0442">Lipid degradation</keyword>
<dbReference type="PANTHER" id="PTHR43856">
    <property type="entry name" value="CARDIOLIPIN HYDROLASE"/>
    <property type="match status" value="1"/>
</dbReference>
<keyword evidence="8" id="KW-0614">Plasmid</keyword>
<accession>E3HCE5</accession>
<name>E3HCE5_ILYPC</name>
<organism evidence="8 9">
    <name type="scientific">Ilyobacter polytropus (strain ATCC 51220 / DSM 2926 / LMG 16218 / CuHBu1)</name>
    <dbReference type="NCBI Taxonomy" id="572544"/>
    <lineage>
        <taxon>Bacteria</taxon>
        <taxon>Fusobacteriati</taxon>
        <taxon>Fusobacteriota</taxon>
        <taxon>Fusobacteriia</taxon>
        <taxon>Fusobacteriales</taxon>
        <taxon>Fusobacteriaceae</taxon>
        <taxon>Ilyobacter</taxon>
    </lineage>
</organism>
<dbReference type="InterPro" id="IPR001736">
    <property type="entry name" value="PLipase_D/transphosphatidylase"/>
</dbReference>
<dbReference type="SUPFAM" id="SSF56024">
    <property type="entry name" value="Phospholipase D/nuclease"/>
    <property type="match status" value="2"/>
</dbReference>
<geneLocation type="plasmid" evidence="8 9">
    <name>pILYOP01</name>
</geneLocation>
<keyword evidence="6" id="KW-0443">Lipid metabolism</keyword>
<dbReference type="KEGG" id="ipo:Ilyop_2649"/>
<dbReference type="Pfam" id="PF13091">
    <property type="entry name" value="PLDc_2"/>
    <property type="match status" value="1"/>
</dbReference>
<evidence type="ECO:0000256" key="3">
    <source>
        <dbReference type="ARBA" id="ARBA00012027"/>
    </source>
</evidence>
<dbReference type="RefSeq" id="WP_013389062.1">
    <property type="nucleotide sequence ID" value="NC_014633.1"/>
</dbReference>
<evidence type="ECO:0000256" key="5">
    <source>
        <dbReference type="ARBA" id="ARBA00022963"/>
    </source>
</evidence>
<dbReference type="PANTHER" id="PTHR43856:SF1">
    <property type="entry name" value="MITOCHONDRIAL CARDIOLIPIN HYDROLASE"/>
    <property type="match status" value="1"/>
</dbReference>
<dbReference type="EMBL" id="CP002282">
    <property type="protein sequence ID" value="ADO84405.1"/>
    <property type="molecule type" value="Genomic_DNA"/>
</dbReference>
<dbReference type="GO" id="GO:0006793">
    <property type="term" value="P:phosphorus metabolic process"/>
    <property type="evidence" value="ECO:0007669"/>
    <property type="project" value="UniProtKB-ARBA"/>
</dbReference>
<dbReference type="OrthoDB" id="92272at2"/>
<reference evidence="8 9" key="1">
    <citation type="journal article" date="2010" name="Stand. Genomic Sci.">
        <title>Complete genome sequence of Ilyobacter polytropus type strain (CuHbu1).</title>
        <authorList>
            <person name="Sikorski J."/>
            <person name="Chertkov O."/>
            <person name="Lapidus A."/>
            <person name="Nolan M."/>
            <person name="Lucas S."/>
            <person name="Del Rio T.G."/>
            <person name="Tice H."/>
            <person name="Cheng J.F."/>
            <person name="Tapia R."/>
            <person name="Han C."/>
            <person name="Goodwin L."/>
            <person name="Pitluck S."/>
            <person name="Liolios K."/>
            <person name="Ivanova N."/>
            <person name="Mavromatis K."/>
            <person name="Mikhailova N."/>
            <person name="Pati A."/>
            <person name="Chen A."/>
            <person name="Palaniappan K."/>
            <person name="Land M."/>
            <person name="Hauser L."/>
            <person name="Chang Y.J."/>
            <person name="Jeffries C.D."/>
            <person name="Brambilla E."/>
            <person name="Yasawong M."/>
            <person name="Rohde M."/>
            <person name="Pukall R."/>
            <person name="Spring S."/>
            <person name="Goker M."/>
            <person name="Woyke T."/>
            <person name="Bristow J."/>
            <person name="Eisen J.A."/>
            <person name="Markowitz V."/>
            <person name="Hugenholtz P."/>
            <person name="Kyrpides N.C."/>
            <person name="Klenk H.P."/>
        </authorList>
    </citation>
    <scope>NUCLEOTIDE SEQUENCE [LARGE SCALE GENOMIC DNA]</scope>
    <source>
        <strain evidence="9">ATCC 51220 / DSM 2926 / LMG 16218 / CuHBu1</strain>
        <plasmid evidence="9">pILYOP01</plasmid>
    </source>
</reference>
<gene>
    <name evidence="8" type="ordered locus">Ilyop_2649</name>
</gene>
<evidence type="ECO:0000256" key="1">
    <source>
        <dbReference type="ARBA" id="ARBA00000798"/>
    </source>
</evidence>
<evidence type="ECO:0000256" key="2">
    <source>
        <dbReference type="ARBA" id="ARBA00008664"/>
    </source>
</evidence>
<comment type="similarity">
    <text evidence="2">Belongs to the phospholipase D family.</text>
</comment>
<evidence type="ECO:0000313" key="9">
    <source>
        <dbReference type="Proteomes" id="UP000006875"/>
    </source>
</evidence>
<dbReference type="Proteomes" id="UP000006875">
    <property type="component" value="Plasmid pILYOP01"/>
</dbReference>
<protein>
    <recommendedName>
        <fullName evidence="3">phospholipase D</fullName>
        <ecNumber evidence="3">3.1.4.4</ecNumber>
    </recommendedName>
</protein>